<accession>A0A0A1TZT4</accession>
<evidence type="ECO:0000313" key="2">
    <source>
        <dbReference type="Proteomes" id="UP000014680"/>
    </source>
</evidence>
<dbReference type="GeneID" id="14884674"/>
<keyword evidence="2" id="KW-1185">Reference proteome</keyword>
<dbReference type="EMBL" id="KB207046">
    <property type="protein sequence ID" value="ELP85705.1"/>
    <property type="molecule type" value="Genomic_DNA"/>
</dbReference>
<protein>
    <submittedName>
        <fullName evidence="1">Uncharacterized protein</fullName>
    </submittedName>
</protein>
<dbReference type="OMA" id="RISIDFC"/>
<dbReference type="KEGG" id="eiv:EIN_265120"/>
<dbReference type="RefSeq" id="XP_004185051.1">
    <property type="nucleotide sequence ID" value="XM_004185003.1"/>
</dbReference>
<dbReference type="OrthoDB" id="31864at2759"/>
<name>A0A0A1TZT4_ENTIV</name>
<proteinExistence type="predicted"/>
<gene>
    <name evidence="1" type="ORF">EIN_265120</name>
</gene>
<sequence>MTHLENIFLKNVVLYLETLKDITNFILINKSCFSVIQTMYTNTYNLSLHSSIDDILFFFPKLETLYFRAVSTRLRKMSSNDIPLIEVNAKQISSKFSQTLKTKWFPPKVRKMRILWNEIDSVAKNKDNFEQLQFLFIDYTMTAKEENSLFEVLQIKTLRKVYIIFTTTTLQTINKFNFSERKEVEFTLVVLFSSYTYEVVEVDALKKMPNNVKVFANFLSKETNSLEFLPALSCILNNYTINQDDKNKSITVTSDVSGKEDLIYEKMEKGLLTTLDIMDPKTLPKWDVTLNAYIQPNQTEKLQATFNFQNQINFDFIEAVNILNVDAKDLVLPRLLKKISIIDCTGKINMKNCRAESITLRNFVGESLEFSDEKLTSFKCDNSIGRILFKHNGVIYEGKFVANFSKYINFSIANGFITCDILIEKDGKIVDKIVCTRCWYTNTETINSFRVENFTNGFDLSNEKIDQIQLVMNPTQNSFSKNLKFGNLKKINITAGNIKTVELGVVGTITVVSCKIENLIIKSAKTFTYKNSVFENVKAEKINKINGTKKNIINLKIEK</sequence>
<dbReference type="VEuPathDB" id="AmoebaDB:EIN_265120"/>
<dbReference type="AlphaFoldDB" id="A0A0A1TZT4"/>
<evidence type="ECO:0000313" key="1">
    <source>
        <dbReference type="EMBL" id="ELP85705.1"/>
    </source>
</evidence>
<reference evidence="1 2" key="1">
    <citation type="submission" date="2012-10" db="EMBL/GenBank/DDBJ databases">
        <authorList>
            <person name="Zafar N."/>
            <person name="Inman J."/>
            <person name="Hall N."/>
            <person name="Lorenzi H."/>
            <person name="Caler E."/>
        </authorList>
    </citation>
    <scope>NUCLEOTIDE SEQUENCE [LARGE SCALE GENOMIC DNA]</scope>
    <source>
        <strain evidence="1 2">IP1</strain>
    </source>
</reference>
<organism evidence="1 2">
    <name type="scientific">Entamoeba invadens IP1</name>
    <dbReference type="NCBI Taxonomy" id="370355"/>
    <lineage>
        <taxon>Eukaryota</taxon>
        <taxon>Amoebozoa</taxon>
        <taxon>Evosea</taxon>
        <taxon>Archamoebae</taxon>
        <taxon>Mastigamoebida</taxon>
        <taxon>Entamoebidae</taxon>
        <taxon>Entamoeba</taxon>
    </lineage>
</organism>
<dbReference type="Proteomes" id="UP000014680">
    <property type="component" value="Unassembled WGS sequence"/>
</dbReference>